<organism evidence="2 3">
    <name type="scientific">Mugilogobius chulae</name>
    <name type="common">yellowstripe goby</name>
    <dbReference type="NCBI Taxonomy" id="88201"/>
    <lineage>
        <taxon>Eukaryota</taxon>
        <taxon>Metazoa</taxon>
        <taxon>Chordata</taxon>
        <taxon>Craniata</taxon>
        <taxon>Vertebrata</taxon>
        <taxon>Euteleostomi</taxon>
        <taxon>Actinopterygii</taxon>
        <taxon>Neopterygii</taxon>
        <taxon>Teleostei</taxon>
        <taxon>Neoteleostei</taxon>
        <taxon>Acanthomorphata</taxon>
        <taxon>Gobiaria</taxon>
        <taxon>Gobiiformes</taxon>
        <taxon>Gobioidei</taxon>
        <taxon>Gobiidae</taxon>
        <taxon>Gobionellinae</taxon>
        <taxon>Mugilogobius</taxon>
    </lineage>
</organism>
<feature type="region of interest" description="Disordered" evidence="1">
    <location>
        <begin position="143"/>
        <end position="175"/>
    </location>
</feature>
<accession>A0AAW0PEH1</accession>
<evidence type="ECO:0000313" key="3">
    <source>
        <dbReference type="Proteomes" id="UP001460270"/>
    </source>
</evidence>
<sequence>MEERPNSSKLPIPRLPSDKPTTTARKRKVVKSPGTKLAEKRLRDRNRVYLGSAFQRWRDIRVLKGFRTDADLALFLMNSYQSQSEASTSTPLTGKRRRIPMPALSCVEESLSERLCRGENWDILDENTINSLENSIIDWTDDTWTPTKNTEEVSTSEEDETIEVDSYSDDSDEDYMPTIRIRSGASLAANINVEKLPEISLEDVVHGVVHEPAVQENDDTSIPEGIKVEDPEDIVNQKAAIVYHICLKQLTTFLELPITICTEKVAKKECGAAGPFEVDLIKRGTALIVKWMCPNGHIVWQWNSQPTFKFKMQAGDFMLATNILLSGNNYSKVALLFNYMNMGMVARTTFFSIQDAYCVETIEDFWEESRASVISGLQQDEVVALGDGRMDSPGFSAQYCTYTVMDNHTKKIIQVANTDKRETQGNSTIMEKAAFIQCVDRLRDEITLSEMCTDAHAQISALFKTGMYKDVGVEHTFDMWHGAGQQRECKILLQWKKDICNHFWFCCKMADNYDRFFAMWIGLLHHVTGEHEWSLDACRHDPLVDEPNKDWIKKGSKAHKALSEIILSERFLKNVPKYLKFRSTAHLESFHNHLLMYASKRFSFVHPVYKARVFLAALDYNHHIDRPLRRYPDGSVQGRKLFNKKSRCWSFYALKVEKDYAYIPSLQSKIVAARINSKAGLPKRTKLRHNDPRHLGLVCGVPAPSTKELRDKHMSRGDGQPEQQ</sequence>
<gene>
    <name evidence="2" type="ORF">WMY93_009275</name>
</gene>
<evidence type="ECO:0000313" key="2">
    <source>
        <dbReference type="EMBL" id="KAK7922373.1"/>
    </source>
</evidence>
<feature type="region of interest" description="Disordered" evidence="1">
    <location>
        <begin position="701"/>
        <end position="724"/>
    </location>
</feature>
<dbReference type="PANTHER" id="PTHR31751:SF7">
    <property type="entry name" value="THAP-TYPE DOMAIN-CONTAINING PROTEIN"/>
    <property type="match status" value="1"/>
</dbReference>
<dbReference type="EMBL" id="JBBPFD010000006">
    <property type="protein sequence ID" value="KAK7922373.1"/>
    <property type="molecule type" value="Genomic_DNA"/>
</dbReference>
<dbReference type="Proteomes" id="UP001460270">
    <property type="component" value="Unassembled WGS sequence"/>
</dbReference>
<reference evidence="3" key="1">
    <citation type="submission" date="2024-04" db="EMBL/GenBank/DDBJ databases">
        <title>Salinicola lusitanus LLJ914,a marine bacterium isolated from the Okinawa Trough.</title>
        <authorList>
            <person name="Li J."/>
        </authorList>
    </citation>
    <scope>NUCLEOTIDE SEQUENCE [LARGE SCALE GENOMIC DNA]</scope>
</reference>
<comment type="caution">
    <text evidence="2">The sequence shown here is derived from an EMBL/GenBank/DDBJ whole genome shotgun (WGS) entry which is preliminary data.</text>
</comment>
<dbReference type="AlphaFoldDB" id="A0AAW0PEH1"/>
<protein>
    <submittedName>
        <fullName evidence="2">Uncharacterized protein</fullName>
    </submittedName>
</protein>
<dbReference type="PANTHER" id="PTHR31751">
    <property type="entry name" value="SI:CH211-108C17.2-RELATED-RELATED"/>
    <property type="match status" value="1"/>
</dbReference>
<feature type="compositionally biased region" description="Basic and acidic residues" evidence="1">
    <location>
        <begin position="707"/>
        <end position="716"/>
    </location>
</feature>
<evidence type="ECO:0000256" key="1">
    <source>
        <dbReference type="SAM" id="MobiDB-lite"/>
    </source>
</evidence>
<keyword evidence="3" id="KW-1185">Reference proteome</keyword>
<feature type="compositionally biased region" description="Acidic residues" evidence="1">
    <location>
        <begin position="154"/>
        <end position="175"/>
    </location>
</feature>
<proteinExistence type="predicted"/>
<feature type="region of interest" description="Disordered" evidence="1">
    <location>
        <begin position="1"/>
        <end position="36"/>
    </location>
</feature>
<name>A0AAW0PEH1_9GOBI</name>